<dbReference type="Pfam" id="PF07287">
    <property type="entry name" value="AtuA"/>
    <property type="match status" value="2"/>
</dbReference>
<sequence length="450" mass="49482">MMKEFVVLSPTAILGYGFPEESFYRGLEKNPDLIAVDGGSTDPGPHYLGSGKSFTDRIGVKRDLRYMITEGVKRGIPVVVGTSGGSGARPHLEWTKEIVEEIASENNLHFKMGLIYSDIDKAVVKEAWKAGKIQSLDYVPELDEQTIEESHNIVAQIGVEPMIEALKKGCQVILAGRAYDPACFAALPIKEGYDEGLATHMGKILECAAIASTPGSGSDCVLGFLGEDYFRLETLSDERRFTKESTAAHTLYEKSDPYHLVGPGGSLNLERCQFIEHPEKGVTVKGSVFEKAEKYTVKLEAARKIGYRTISIAGTRDSILIGQIDSVLEKVKARVNDLLKKESMEGNVHFHVYGKNGVMGSLEPEEKTSHEICIVIDVVAPVQTMADTICSITRSTLLHYGYDGRISTAGNLAFPFSPSDIKAGEVYNFSLYHIMEIDNQDLFKVEVRDI</sequence>
<dbReference type="AlphaFoldDB" id="A0A841R9C4"/>
<feature type="domain" description="Acyclic terpene utilisation N-terminal" evidence="1">
    <location>
        <begin position="63"/>
        <end position="211"/>
    </location>
</feature>
<comment type="caution">
    <text evidence="2">The sequence shown here is derived from an EMBL/GenBank/DDBJ whole genome shotgun (WGS) entry which is preliminary data.</text>
</comment>
<name>A0A841R9C4_9SPIO</name>
<dbReference type="EMBL" id="JACHGJ010000002">
    <property type="protein sequence ID" value="MBB6479807.1"/>
    <property type="molecule type" value="Genomic_DNA"/>
</dbReference>
<evidence type="ECO:0000313" key="2">
    <source>
        <dbReference type="EMBL" id="MBB6479807.1"/>
    </source>
</evidence>
<protein>
    <recommendedName>
        <fullName evidence="1">Acyclic terpene utilisation N-terminal domain-containing protein</fullName>
    </recommendedName>
</protein>
<proteinExistence type="predicted"/>
<organism evidence="2 3">
    <name type="scientific">Spirochaeta isovalerica</name>
    <dbReference type="NCBI Taxonomy" id="150"/>
    <lineage>
        <taxon>Bacteria</taxon>
        <taxon>Pseudomonadati</taxon>
        <taxon>Spirochaetota</taxon>
        <taxon>Spirochaetia</taxon>
        <taxon>Spirochaetales</taxon>
        <taxon>Spirochaetaceae</taxon>
        <taxon>Spirochaeta</taxon>
    </lineage>
</organism>
<dbReference type="InterPro" id="IPR010839">
    <property type="entry name" value="AtuA_N"/>
</dbReference>
<dbReference type="RefSeq" id="WP_184745361.1">
    <property type="nucleotide sequence ID" value="NZ_JACHGJ010000002.1"/>
</dbReference>
<reference evidence="2 3" key="1">
    <citation type="submission" date="2020-08" db="EMBL/GenBank/DDBJ databases">
        <title>Genomic Encyclopedia of Type Strains, Phase IV (KMG-IV): sequencing the most valuable type-strain genomes for metagenomic binning, comparative biology and taxonomic classification.</title>
        <authorList>
            <person name="Goeker M."/>
        </authorList>
    </citation>
    <scope>NUCLEOTIDE SEQUENCE [LARGE SCALE GENOMIC DNA]</scope>
    <source>
        <strain evidence="2 3">DSM 2461</strain>
    </source>
</reference>
<dbReference type="Proteomes" id="UP000587760">
    <property type="component" value="Unassembled WGS sequence"/>
</dbReference>
<keyword evidence="3" id="KW-1185">Reference proteome</keyword>
<evidence type="ECO:0000313" key="3">
    <source>
        <dbReference type="Proteomes" id="UP000587760"/>
    </source>
</evidence>
<evidence type="ECO:0000259" key="1">
    <source>
        <dbReference type="Pfam" id="PF07287"/>
    </source>
</evidence>
<feature type="domain" description="Acyclic terpene utilisation N-terminal" evidence="1">
    <location>
        <begin position="242"/>
        <end position="392"/>
    </location>
</feature>
<accession>A0A841R9C4</accession>
<gene>
    <name evidence="2" type="ORF">HNR50_001465</name>
</gene>